<dbReference type="RefSeq" id="WP_014148477.1">
    <property type="nucleotide sequence ID" value="NC_016112.1"/>
</dbReference>
<sequence>MGKYDKLLQKILSGRSDGNVSFSELRQLLTRLGFEERIKGDHHIFVKHGIFEIINLQPKANLAKPYQIKQIRNILVRYRLGLKDDQQI</sequence>
<gene>
    <name evidence="1" type="ordered locus">MEALZ_1999</name>
</gene>
<dbReference type="PATRIC" id="fig|271065.3.peg.2056"/>
<dbReference type="KEGG" id="mah:MEALZ_1999"/>
<keyword evidence="2" id="KW-1185">Reference proteome</keyword>
<organism evidence="1 2">
    <name type="scientific">Methylotuvimicrobium alcaliphilum (strain DSM 19304 / NCIMB 14124 / VKM B-2133 / 20Z)</name>
    <name type="common">Methylomicrobium alcaliphilum</name>
    <dbReference type="NCBI Taxonomy" id="1091494"/>
    <lineage>
        <taxon>Bacteria</taxon>
        <taxon>Pseudomonadati</taxon>
        <taxon>Pseudomonadota</taxon>
        <taxon>Gammaproteobacteria</taxon>
        <taxon>Methylococcales</taxon>
        <taxon>Methylococcaceae</taxon>
        <taxon>Methylotuvimicrobium</taxon>
    </lineage>
</organism>
<evidence type="ECO:0000313" key="2">
    <source>
        <dbReference type="Proteomes" id="UP000008315"/>
    </source>
</evidence>
<dbReference type="EMBL" id="FO082060">
    <property type="protein sequence ID" value="CCE23685.1"/>
    <property type="molecule type" value="Genomic_DNA"/>
</dbReference>
<protein>
    <recommendedName>
        <fullName evidence="3">Type II toxin-antitoxin system HicA family toxin</fullName>
    </recommendedName>
</protein>
<dbReference type="SUPFAM" id="SSF54786">
    <property type="entry name" value="YcfA/nrd intein domain"/>
    <property type="match status" value="1"/>
</dbReference>
<proteinExistence type="predicted"/>
<accession>G4T3G3</accession>
<evidence type="ECO:0008006" key="3">
    <source>
        <dbReference type="Google" id="ProtNLM"/>
    </source>
</evidence>
<dbReference type="HOGENOM" id="CLU_164851_1_0_6"/>
<name>G4T3G3_META2</name>
<evidence type="ECO:0000313" key="1">
    <source>
        <dbReference type="EMBL" id="CCE23685.1"/>
    </source>
</evidence>
<reference evidence="2" key="1">
    <citation type="journal article" date="2012" name="J. Bacteriol.">
        <title>Genome sequence of the haloalkaliphilic methanotrophic bacterium Methylomicrobium alcaliphilum 20Z.</title>
        <authorList>
            <person name="Vuilleumier S."/>
            <person name="Khmelenina V.N."/>
            <person name="Bringel F."/>
            <person name="Reshetnikov A.S."/>
            <person name="Lajus A."/>
            <person name="Mangenot S."/>
            <person name="Rouy Z."/>
            <person name="Op den Camp H.J."/>
            <person name="Jetten M.S."/>
            <person name="Dispirito A.A."/>
            <person name="Dunfield P."/>
            <person name="Klotz M.G."/>
            <person name="Semrau J.D."/>
            <person name="Stein L.Y."/>
            <person name="Barbe V."/>
            <person name="Medigue C."/>
            <person name="Trotsenko Y.A."/>
            <person name="Kalyuzhnaya M.G."/>
        </authorList>
    </citation>
    <scope>NUCLEOTIDE SEQUENCE [LARGE SCALE GENOMIC DNA]</scope>
    <source>
        <strain evidence="2">DSM 19304 / NCIMB 14124 / VKM B-2133 / 20Z</strain>
    </source>
</reference>
<dbReference type="Proteomes" id="UP000008315">
    <property type="component" value="Chromosome"/>
</dbReference>
<dbReference type="AlphaFoldDB" id="G4T3G3"/>
<dbReference type="STRING" id="1091494.MEALZ_1999"/>